<reference evidence="2" key="1">
    <citation type="submission" date="2019-11" db="EMBL/GenBank/DDBJ databases">
        <title>The nuclear and mitochondrial genomes of Frieseomelitta varia - a highly eusocial stingless bee (Meliponini) with a permanently sterile worker caste.</title>
        <authorList>
            <person name="Freitas F.C.P."/>
            <person name="Lourenco A.P."/>
            <person name="Nunes F.M.F."/>
            <person name="Paschoal A.R."/>
            <person name="Abreu F.C.P."/>
            <person name="Barbin F.O."/>
            <person name="Bataglia L."/>
            <person name="Cardoso-Junior C.A.M."/>
            <person name="Cervoni M.S."/>
            <person name="Silva S.R."/>
            <person name="Dalarmi F."/>
            <person name="Del Lama M.A."/>
            <person name="Depintor T.S."/>
            <person name="Ferreira K.M."/>
            <person name="Goria P.S."/>
            <person name="Jaskot M.C."/>
            <person name="Lago D.C."/>
            <person name="Luna-Lucena D."/>
            <person name="Moda L.M."/>
            <person name="Nascimento L."/>
            <person name="Pedrino M."/>
            <person name="Rabico F.O."/>
            <person name="Sanches F.C."/>
            <person name="Santos D.E."/>
            <person name="Santos C.G."/>
            <person name="Vieira J."/>
            <person name="Lopes T.F."/>
            <person name="Barchuk A.R."/>
            <person name="Hartfelder K."/>
            <person name="Simoes Z.L.P."/>
            <person name="Bitondi M.M.G."/>
            <person name="Pinheiro D.G."/>
        </authorList>
    </citation>
    <scope>NUCLEOTIDE SEQUENCE</scope>
    <source>
        <strain evidence="2">USP_RPSP 00005682</strain>
        <tissue evidence="2">Whole individual</tissue>
    </source>
</reference>
<evidence type="ECO:0000313" key="2">
    <source>
        <dbReference type="EMBL" id="KAF3429838.1"/>
    </source>
</evidence>
<gene>
    <name evidence="2" type="ORF">E2986_01492</name>
</gene>
<organism evidence="2 3">
    <name type="scientific">Frieseomelitta varia</name>
    <dbReference type="NCBI Taxonomy" id="561572"/>
    <lineage>
        <taxon>Eukaryota</taxon>
        <taxon>Metazoa</taxon>
        <taxon>Ecdysozoa</taxon>
        <taxon>Arthropoda</taxon>
        <taxon>Hexapoda</taxon>
        <taxon>Insecta</taxon>
        <taxon>Pterygota</taxon>
        <taxon>Neoptera</taxon>
        <taxon>Endopterygota</taxon>
        <taxon>Hymenoptera</taxon>
        <taxon>Apocrita</taxon>
        <taxon>Aculeata</taxon>
        <taxon>Apoidea</taxon>
        <taxon>Anthophila</taxon>
        <taxon>Apidae</taxon>
        <taxon>Frieseomelitta</taxon>
    </lineage>
</organism>
<dbReference type="Proteomes" id="UP000655588">
    <property type="component" value="Unassembled WGS sequence"/>
</dbReference>
<protein>
    <submittedName>
        <fullName evidence="2">Uncharacterized protein</fullName>
    </submittedName>
</protein>
<proteinExistence type="predicted"/>
<feature type="region of interest" description="Disordered" evidence="1">
    <location>
        <begin position="27"/>
        <end position="47"/>
    </location>
</feature>
<evidence type="ECO:0000313" key="3">
    <source>
        <dbReference type="Proteomes" id="UP000655588"/>
    </source>
</evidence>
<keyword evidence="3" id="KW-1185">Reference proteome</keyword>
<dbReference type="EMBL" id="WNWW01000140">
    <property type="protein sequence ID" value="KAF3429838.1"/>
    <property type="molecule type" value="Genomic_DNA"/>
</dbReference>
<accession>A0A833WF06</accession>
<evidence type="ECO:0000256" key="1">
    <source>
        <dbReference type="SAM" id="MobiDB-lite"/>
    </source>
</evidence>
<dbReference type="AlphaFoldDB" id="A0A833WF06"/>
<comment type="caution">
    <text evidence="2">The sequence shown here is derived from an EMBL/GenBank/DDBJ whole genome shotgun (WGS) entry which is preliminary data.</text>
</comment>
<name>A0A833WF06_9HYME</name>
<sequence>MTWRYQVLLTFQKNPWLCISREGDRQQQVLHGPSPTAAGLPHGDRNKLLMPPPHPGLWVSSIVSQYS</sequence>